<dbReference type="RefSeq" id="XP_034106952.1">
    <property type="nucleotide sequence ID" value="XM_034251061.2"/>
</dbReference>
<dbReference type="OrthoDB" id="7827429at2759"/>
<accession>A0A6P8YJ83</accession>
<dbReference type="PANTHER" id="PTHR13333">
    <property type="entry name" value="M-AAA PROTEASE-INTERACTING PROTEIN 1, MITOCHONDRIAL"/>
    <property type="match status" value="1"/>
</dbReference>
<keyword evidence="1" id="KW-1185">Reference proteome</keyword>
<evidence type="ECO:0000313" key="1">
    <source>
        <dbReference type="Proteomes" id="UP000515160"/>
    </source>
</evidence>
<proteinExistence type="predicted"/>
<evidence type="ECO:0000313" key="2">
    <source>
        <dbReference type="RefSeq" id="XP_034106952.1"/>
    </source>
</evidence>
<dbReference type="AlphaFoldDB" id="A0A6P8YJ83"/>
<name>A0A6P8YJ83_DROAB</name>
<gene>
    <name evidence="2" type="primary">LOC117569768</name>
</gene>
<dbReference type="Proteomes" id="UP000515160">
    <property type="component" value="Chromosome 3"/>
</dbReference>
<dbReference type="GO" id="GO:0043022">
    <property type="term" value="F:ribosome binding"/>
    <property type="evidence" value="ECO:0007669"/>
    <property type="project" value="TreeGrafter"/>
</dbReference>
<protein>
    <submittedName>
        <fullName evidence="2">Uncharacterized protein LOC117569768</fullName>
    </submittedName>
</protein>
<dbReference type="GO" id="GO:0032979">
    <property type="term" value="P:protein insertion into mitochondrial inner membrane from matrix"/>
    <property type="evidence" value="ECO:0007669"/>
    <property type="project" value="TreeGrafter"/>
</dbReference>
<dbReference type="PANTHER" id="PTHR13333:SF5">
    <property type="entry name" value="M-AAA PROTEASE-INTERACTING PROTEIN 1, MITOCHONDRIAL"/>
    <property type="match status" value="1"/>
</dbReference>
<dbReference type="GeneID" id="117569768"/>
<reference evidence="2" key="1">
    <citation type="submission" date="2025-08" db="UniProtKB">
        <authorList>
            <consortium name="RefSeq"/>
        </authorList>
    </citation>
    <scope>IDENTIFICATION</scope>
    <source>
        <strain evidence="2">15112-1751.03</strain>
        <tissue evidence="2">Whole Adult</tissue>
    </source>
</reference>
<dbReference type="GO" id="GO:0005743">
    <property type="term" value="C:mitochondrial inner membrane"/>
    <property type="evidence" value="ECO:0007669"/>
    <property type="project" value="TreeGrafter"/>
</dbReference>
<sequence length="290" mass="34207">MSAKHPLKLVALRSRNDLLSKRKGYSFCRLGMLGMNPARGGQNNAVSLAASQKPARWHLQVDVERAKEDPQISLPLLMYVYSPWHLVINKFSLWKLKIFWDWEFSELQFIENAKHAVVLITKLINKQREQYIKQCTTPMGYKQILHDIGKLHRPQTQDWPKKLLRFEKRHIRRAIILKLQQLSHYDHKFAFVDVVFLACRRANDFDLTSDIEEMADLINRFAKKKKHFLVPFPIVFAEFFVRFRRDYSMPASKRTGQWLVSTYKILKLDMLNYHPEFSAGSQSIYQSQPA</sequence>
<organism evidence="1 2">
    <name type="scientific">Drosophila albomicans</name>
    <name type="common">Fruit fly</name>
    <dbReference type="NCBI Taxonomy" id="7291"/>
    <lineage>
        <taxon>Eukaryota</taxon>
        <taxon>Metazoa</taxon>
        <taxon>Ecdysozoa</taxon>
        <taxon>Arthropoda</taxon>
        <taxon>Hexapoda</taxon>
        <taxon>Insecta</taxon>
        <taxon>Pterygota</taxon>
        <taxon>Neoptera</taxon>
        <taxon>Endopterygota</taxon>
        <taxon>Diptera</taxon>
        <taxon>Brachycera</taxon>
        <taxon>Muscomorpha</taxon>
        <taxon>Ephydroidea</taxon>
        <taxon>Drosophilidae</taxon>
        <taxon>Drosophila</taxon>
    </lineage>
</organism>